<organism evidence="3 4">
    <name type="scientific">Bordetella genomosp. 9</name>
    <dbReference type="NCBI Taxonomy" id="1416803"/>
    <lineage>
        <taxon>Bacteria</taxon>
        <taxon>Pseudomonadati</taxon>
        <taxon>Pseudomonadota</taxon>
        <taxon>Betaproteobacteria</taxon>
        <taxon>Burkholderiales</taxon>
        <taxon>Alcaligenaceae</taxon>
        <taxon>Bordetella</taxon>
    </lineage>
</organism>
<keyword evidence="4" id="KW-1185">Reference proteome</keyword>
<proteinExistence type="inferred from homology"/>
<evidence type="ECO:0000313" key="3">
    <source>
        <dbReference type="EMBL" id="OZI25949.1"/>
    </source>
</evidence>
<accession>A0A261RLQ6</accession>
<protein>
    <recommendedName>
        <fullName evidence="5">Tripartite tricarboxylate transporter substrate binding protein</fullName>
    </recommendedName>
</protein>
<comment type="caution">
    <text evidence="3">The sequence shown here is derived from an EMBL/GenBank/DDBJ whole genome shotgun (WGS) entry which is preliminary data.</text>
</comment>
<evidence type="ECO:0008006" key="5">
    <source>
        <dbReference type="Google" id="ProtNLM"/>
    </source>
</evidence>
<dbReference type="CDD" id="cd13578">
    <property type="entry name" value="PBP2_Bug27"/>
    <property type="match status" value="1"/>
</dbReference>
<dbReference type="InterPro" id="IPR005064">
    <property type="entry name" value="BUG"/>
</dbReference>
<name>A0A261RLQ6_9BORD</name>
<dbReference type="Pfam" id="PF03401">
    <property type="entry name" value="TctC"/>
    <property type="match status" value="1"/>
</dbReference>
<dbReference type="SUPFAM" id="SSF53850">
    <property type="entry name" value="Periplasmic binding protein-like II"/>
    <property type="match status" value="1"/>
</dbReference>
<dbReference type="PANTHER" id="PTHR42928">
    <property type="entry name" value="TRICARBOXYLATE-BINDING PROTEIN"/>
    <property type="match status" value="1"/>
</dbReference>
<sequence length="388" mass="40940">MDSRSHGLLERQPGGPALNGGRREAGRHSEAIPLWNTSCSYFPCRIAARLSESPKSNVSLPRGINMKFLKSTCVAAVLAAASVAPAGAAYPEQPIKVIVPYTAGGSSDVIARAISDELSAELGQSVIVENRAGAGSMIGTAYVANEKPDGYTLLLADVPFTIVPALYGDRIKYNAQTDFVPVSLLGLSPMYLFVNPSFPVKTVKDLVDAARAKPGTISIGSGGNGSLTHLMAALFMLNTDTKLVHIPYKGASASVNDLAGGQIETSFTTMPTATALYQGGKIRPIAVSAPQRQKETPDVPTFDEAGVPNMTVQSWWGLVAPSRTPAPVLEKLSAAMTKVMQSAKVQSRLNSVGVNLPPDTSAAALKSLLTADFARWQDVVKRANITFE</sequence>
<dbReference type="InterPro" id="IPR042100">
    <property type="entry name" value="Bug_dom1"/>
</dbReference>
<dbReference type="PANTHER" id="PTHR42928:SF5">
    <property type="entry name" value="BLR1237 PROTEIN"/>
    <property type="match status" value="1"/>
</dbReference>
<dbReference type="EMBL" id="NEVJ01000001">
    <property type="protein sequence ID" value="OZI25949.1"/>
    <property type="molecule type" value="Genomic_DNA"/>
</dbReference>
<evidence type="ECO:0000313" key="4">
    <source>
        <dbReference type="Proteomes" id="UP000216857"/>
    </source>
</evidence>
<evidence type="ECO:0000256" key="1">
    <source>
        <dbReference type="ARBA" id="ARBA00006987"/>
    </source>
</evidence>
<dbReference type="Proteomes" id="UP000216857">
    <property type="component" value="Unassembled WGS sequence"/>
</dbReference>
<gene>
    <name evidence="3" type="ORF">CAL26_00910</name>
</gene>
<dbReference type="Gene3D" id="3.40.190.10">
    <property type="entry name" value="Periplasmic binding protein-like II"/>
    <property type="match status" value="1"/>
</dbReference>
<dbReference type="Gene3D" id="3.40.190.150">
    <property type="entry name" value="Bordetella uptake gene, domain 1"/>
    <property type="match status" value="1"/>
</dbReference>
<feature type="region of interest" description="Disordered" evidence="2">
    <location>
        <begin position="1"/>
        <end position="25"/>
    </location>
</feature>
<evidence type="ECO:0000256" key="2">
    <source>
        <dbReference type="SAM" id="MobiDB-lite"/>
    </source>
</evidence>
<dbReference type="AlphaFoldDB" id="A0A261RLQ6"/>
<reference evidence="3" key="1">
    <citation type="submission" date="2017-05" db="EMBL/GenBank/DDBJ databases">
        <title>Complete and WGS of Bordetella genogroups.</title>
        <authorList>
            <person name="Spilker T."/>
            <person name="Lipuma J."/>
        </authorList>
    </citation>
    <scope>NUCLEOTIDE SEQUENCE</scope>
    <source>
        <strain evidence="3">AU21707</strain>
    </source>
</reference>
<comment type="similarity">
    <text evidence="1">Belongs to the UPF0065 (bug) family.</text>
</comment>
<dbReference type="OrthoDB" id="8628419at2"/>